<accession>A0A5C1AJT3</accession>
<evidence type="ECO:0000313" key="1">
    <source>
        <dbReference type="EMBL" id="QEL19659.1"/>
    </source>
</evidence>
<dbReference type="KEGG" id="lrs:PX52LOC_06736"/>
<dbReference type="AlphaFoldDB" id="A0A5C1AJT3"/>
<reference evidence="2" key="1">
    <citation type="submission" date="2019-08" db="EMBL/GenBank/DDBJ databases">
        <title>Limnoglobus roseus gen. nov., sp. nov., a novel freshwater planctomycete with a giant genome from the family Gemmataceae.</title>
        <authorList>
            <person name="Kulichevskaya I.S."/>
            <person name="Naumoff D.G."/>
            <person name="Miroshnikov K."/>
            <person name="Ivanova A."/>
            <person name="Philippov D.A."/>
            <person name="Hakobyan A."/>
            <person name="Rijpstra I.C."/>
            <person name="Sinninghe Damste J.S."/>
            <person name="Liesack W."/>
            <person name="Dedysh S.N."/>
        </authorList>
    </citation>
    <scope>NUCLEOTIDE SEQUENCE [LARGE SCALE GENOMIC DNA]</scope>
    <source>
        <strain evidence="2">PX52</strain>
    </source>
</reference>
<dbReference type="InterPro" id="IPR007541">
    <property type="entry name" value="Uncharacterised_BSP"/>
</dbReference>
<evidence type="ECO:0000313" key="2">
    <source>
        <dbReference type="Proteomes" id="UP000324974"/>
    </source>
</evidence>
<name>A0A5C1AJT3_9BACT</name>
<organism evidence="1 2">
    <name type="scientific">Limnoglobus roseus</name>
    <dbReference type="NCBI Taxonomy" id="2598579"/>
    <lineage>
        <taxon>Bacteria</taxon>
        <taxon>Pseudomonadati</taxon>
        <taxon>Planctomycetota</taxon>
        <taxon>Planctomycetia</taxon>
        <taxon>Gemmatales</taxon>
        <taxon>Gemmataceae</taxon>
        <taxon>Limnoglobus</taxon>
    </lineage>
</organism>
<dbReference type="RefSeq" id="WP_246173538.1">
    <property type="nucleotide sequence ID" value="NZ_CP042425.1"/>
</dbReference>
<sequence length="338" mass="37531">MIPLIYLTLLTTPVIASVESSLPTAGGDIRQFAFDGKPSTVFVSNGKAKKDDHLTLAFDRVIDVQSLSVATGRADDEDTLKAGVLEVSADGKTFETVAKFAKGQAKDAAARKVRAIRVRATEDLASPLVVGEIVVESLPKVEAFQFPIEISLDVTDAPDMQTWAEKVVRVCEQQYPMICRELASEGYKPPTTIRMAFKSDYNGVAEAAGNRIRGSVKYFKDHPKDVGAMVHETAHCVQQYRSRGNPGWLVEGVADYIRFWKFEPGTAGRLTPERARYDGSYRTTAAFLAFISDNYDAKLVTKLNAQMRVGKYNVDVWKEITGKPIEELNQEWRRSLVR</sequence>
<dbReference type="Pfam" id="PF04450">
    <property type="entry name" value="BSP"/>
    <property type="match status" value="1"/>
</dbReference>
<dbReference type="InterPro" id="IPR008979">
    <property type="entry name" value="Galactose-bd-like_sf"/>
</dbReference>
<gene>
    <name evidence="1" type="ORF">PX52LOC_06736</name>
</gene>
<dbReference type="Gene3D" id="2.60.120.260">
    <property type="entry name" value="Galactose-binding domain-like"/>
    <property type="match status" value="1"/>
</dbReference>
<keyword evidence="2" id="KW-1185">Reference proteome</keyword>
<dbReference type="EMBL" id="CP042425">
    <property type="protein sequence ID" value="QEL19659.1"/>
    <property type="molecule type" value="Genomic_DNA"/>
</dbReference>
<protein>
    <submittedName>
        <fullName evidence="1">Secretory protein</fullName>
    </submittedName>
</protein>
<proteinExistence type="predicted"/>
<dbReference type="PANTHER" id="PTHR33321">
    <property type="match status" value="1"/>
</dbReference>
<dbReference type="SUPFAM" id="SSF49785">
    <property type="entry name" value="Galactose-binding domain-like"/>
    <property type="match status" value="1"/>
</dbReference>
<dbReference type="PANTHER" id="PTHR33321:SF12">
    <property type="entry name" value="PLANT BASIC SECRETORY PROTEIN (BSP) FAMILY PROTEIN"/>
    <property type="match status" value="1"/>
</dbReference>
<dbReference type="Proteomes" id="UP000324974">
    <property type="component" value="Chromosome"/>
</dbReference>